<feature type="domain" description="SnoaL-like" evidence="1">
    <location>
        <begin position="8"/>
        <end position="113"/>
    </location>
</feature>
<dbReference type="EMBL" id="SMKU01000121">
    <property type="protein sequence ID" value="TDD82682.1"/>
    <property type="molecule type" value="Genomic_DNA"/>
</dbReference>
<dbReference type="RefSeq" id="WP_131896301.1">
    <property type="nucleotide sequence ID" value="NZ_SMKU01000121.1"/>
</dbReference>
<name>A0A4R5BG67_9ACTN</name>
<evidence type="ECO:0000313" key="3">
    <source>
        <dbReference type="Proteomes" id="UP000294513"/>
    </source>
</evidence>
<comment type="caution">
    <text evidence="2">The sequence shown here is derived from an EMBL/GenBank/DDBJ whole genome shotgun (WGS) entry which is preliminary data.</text>
</comment>
<dbReference type="InterPro" id="IPR037401">
    <property type="entry name" value="SnoaL-like"/>
</dbReference>
<protein>
    <recommendedName>
        <fullName evidence="1">SnoaL-like domain-containing protein</fullName>
    </recommendedName>
</protein>
<dbReference type="SUPFAM" id="SSF54427">
    <property type="entry name" value="NTF2-like"/>
    <property type="match status" value="1"/>
</dbReference>
<dbReference type="InterPro" id="IPR032710">
    <property type="entry name" value="NTF2-like_dom_sf"/>
</dbReference>
<organism evidence="2 3">
    <name type="scientific">Actinomadura rubrisoli</name>
    <dbReference type="NCBI Taxonomy" id="2530368"/>
    <lineage>
        <taxon>Bacteria</taxon>
        <taxon>Bacillati</taxon>
        <taxon>Actinomycetota</taxon>
        <taxon>Actinomycetes</taxon>
        <taxon>Streptosporangiales</taxon>
        <taxon>Thermomonosporaceae</taxon>
        <taxon>Actinomadura</taxon>
    </lineage>
</organism>
<evidence type="ECO:0000259" key="1">
    <source>
        <dbReference type="Pfam" id="PF12680"/>
    </source>
</evidence>
<keyword evidence="3" id="KW-1185">Reference proteome</keyword>
<dbReference type="Proteomes" id="UP000294513">
    <property type="component" value="Unassembled WGS sequence"/>
</dbReference>
<gene>
    <name evidence="2" type="ORF">E1298_22330</name>
</gene>
<accession>A0A4R5BG67</accession>
<evidence type="ECO:0000313" key="2">
    <source>
        <dbReference type="EMBL" id="TDD82682.1"/>
    </source>
</evidence>
<reference evidence="2 3" key="1">
    <citation type="submission" date="2019-03" db="EMBL/GenBank/DDBJ databases">
        <title>Draft genome sequences of novel Actinobacteria.</title>
        <authorList>
            <person name="Sahin N."/>
            <person name="Ay H."/>
            <person name="Saygin H."/>
        </authorList>
    </citation>
    <scope>NUCLEOTIDE SEQUENCE [LARGE SCALE GENOMIC DNA]</scope>
    <source>
        <strain evidence="2 3">H3C3</strain>
    </source>
</reference>
<dbReference type="Gene3D" id="3.10.450.50">
    <property type="match status" value="1"/>
</dbReference>
<dbReference type="Pfam" id="PF12680">
    <property type="entry name" value="SnoaL_2"/>
    <property type="match status" value="1"/>
</dbReference>
<dbReference type="OrthoDB" id="4539871at2"/>
<proteinExistence type="predicted"/>
<sequence length="150" mass="16649">MTSVQAHREFYQAFGHHDFDAMGALVEPGVRYVDHSLGTALDGAQAFLDYLRAWTAAFPDTHVADCRYWDSGAASHAIGLFRGTNTGRLGDRAATGKAMDIPFFELYQWNDRGLLTHGEALYDGLLLGHQLGMVDTILARWLGFSREKGR</sequence>
<dbReference type="AlphaFoldDB" id="A0A4R5BG67"/>